<dbReference type="SMART" id="SM00240">
    <property type="entry name" value="FHA"/>
    <property type="match status" value="1"/>
</dbReference>
<dbReference type="InterPro" id="IPR008984">
    <property type="entry name" value="SMAD_FHA_dom_sf"/>
</dbReference>
<protein>
    <submittedName>
        <fullName evidence="2">FHA domain-containing protein</fullName>
    </submittedName>
</protein>
<dbReference type="Pfam" id="PF00498">
    <property type="entry name" value="FHA"/>
    <property type="match status" value="1"/>
</dbReference>
<gene>
    <name evidence="2" type="ORF">OV079_03195</name>
</gene>
<proteinExistence type="predicted"/>
<dbReference type="EMBL" id="JAPNKE010000002">
    <property type="protein sequence ID" value="MCY1004591.1"/>
    <property type="molecule type" value="Genomic_DNA"/>
</dbReference>
<dbReference type="InterPro" id="IPR050923">
    <property type="entry name" value="Cell_Proc_Reg/RNA_Proc"/>
</dbReference>
<feature type="domain" description="FHA" evidence="1">
    <location>
        <begin position="19"/>
        <end position="68"/>
    </location>
</feature>
<evidence type="ECO:0000313" key="3">
    <source>
        <dbReference type="Proteomes" id="UP001150924"/>
    </source>
</evidence>
<dbReference type="SUPFAM" id="SSF49879">
    <property type="entry name" value="SMAD/FHA domain"/>
    <property type="match status" value="1"/>
</dbReference>
<dbReference type="Proteomes" id="UP001150924">
    <property type="component" value="Unassembled WGS sequence"/>
</dbReference>
<dbReference type="CDD" id="cd00060">
    <property type="entry name" value="FHA"/>
    <property type="match status" value="1"/>
</dbReference>
<evidence type="ECO:0000259" key="1">
    <source>
        <dbReference type="PROSITE" id="PS50006"/>
    </source>
</evidence>
<comment type="caution">
    <text evidence="2">The sequence shown here is derived from an EMBL/GenBank/DDBJ whole genome shotgun (WGS) entry which is preliminary data.</text>
</comment>
<sequence length="305" mass="33381">MAALLGPDGRRLGALPARCVVGRSPACDLVLDVRDVSREHAVVYWTGAAWELQDLGSRNGTYLAGRRLVARECLPLARGAEIRFGETLGPWQLVDDAPPRPMAVNLVDGRVVLVDVDELALPDADEPALWLRRSDAGVWFAEPADGPATRVEDRAVLTAGGEPWRVHLTDGVAATWQAASEPDAPPVHLQFRVSADEEHVELAARVGERRIDLKARAHHYPLLLLARARLADRAAGIPDGEEGWLPQDRLLQMLKVDVGYLHLSIHRIRLQFTQAGVPDPTRVVERRLGAGLLRLGIAHVTIDPL</sequence>
<keyword evidence="3" id="KW-1185">Reference proteome</keyword>
<name>A0A9X3EJ26_9BACT</name>
<accession>A0A9X3EJ26</accession>
<dbReference type="Gene3D" id="2.60.200.20">
    <property type="match status" value="1"/>
</dbReference>
<organism evidence="2 3">
    <name type="scientific">Nannocystis pusilla</name>
    <dbReference type="NCBI Taxonomy" id="889268"/>
    <lineage>
        <taxon>Bacteria</taxon>
        <taxon>Pseudomonadati</taxon>
        <taxon>Myxococcota</taxon>
        <taxon>Polyangia</taxon>
        <taxon>Nannocystales</taxon>
        <taxon>Nannocystaceae</taxon>
        <taxon>Nannocystis</taxon>
    </lineage>
</organism>
<dbReference type="PANTHER" id="PTHR23308">
    <property type="entry name" value="NUCLEAR INHIBITOR OF PROTEIN PHOSPHATASE-1"/>
    <property type="match status" value="1"/>
</dbReference>
<dbReference type="PROSITE" id="PS50006">
    <property type="entry name" value="FHA_DOMAIN"/>
    <property type="match status" value="1"/>
</dbReference>
<dbReference type="RefSeq" id="WP_267766150.1">
    <property type="nucleotide sequence ID" value="NZ_JAPNKE010000002.1"/>
</dbReference>
<reference evidence="2" key="1">
    <citation type="submission" date="2022-11" db="EMBL/GenBank/DDBJ databases">
        <title>Minimal conservation of predation-associated metabolite biosynthetic gene clusters underscores biosynthetic potential of Myxococcota including descriptions for ten novel species: Archangium lansinium sp. nov., Myxococcus landrumus sp. nov., Nannocystis bai.</title>
        <authorList>
            <person name="Ahearne A."/>
            <person name="Stevens C."/>
            <person name="Phillips K."/>
        </authorList>
    </citation>
    <scope>NUCLEOTIDE SEQUENCE</scope>
    <source>
        <strain evidence="2">Na p29</strain>
    </source>
</reference>
<dbReference type="InterPro" id="IPR000253">
    <property type="entry name" value="FHA_dom"/>
</dbReference>
<dbReference type="AlphaFoldDB" id="A0A9X3EJ26"/>
<evidence type="ECO:0000313" key="2">
    <source>
        <dbReference type="EMBL" id="MCY1004591.1"/>
    </source>
</evidence>